<dbReference type="EC" id="2.1.1.-" evidence="4"/>
<dbReference type="EMBL" id="JBHSOC010000019">
    <property type="protein sequence ID" value="MFC5642410.1"/>
    <property type="molecule type" value="Genomic_DNA"/>
</dbReference>
<dbReference type="InterPro" id="IPR002935">
    <property type="entry name" value="SAM_O-MeTrfase"/>
</dbReference>
<name>A0ABW0VAS0_9ACTN</name>
<gene>
    <name evidence="4" type="ORF">ACFPZF_13760</name>
</gene>
<dbReference type="Pfam" id="PF01596">
    <property type="entry name" value="Methyltransf_3"/>
    <property type="match status" value="1"/>
</dbReference>
<protein>
    <submittedName>
        <fullName evidence="4">O-methyltransferase</fullName>
        <ecNumber evidence="4">2.1.1.-</ecNumber>
    </submittedName>
</protein>
<dbReference type="CDD" id="cd02440">
    <property type="entry name" value="AdoMet_MTases"/>
    <property type="match status" value="1"/>
</dbReference>
<dbReference type="GO" id="GO:0008168">
    <property type="term" value="F:methyltransferase activity"/>
    <property type="evidence" value="ECO:0007669"/>
    <property type="project" value="UniProtKB-KW"/>
</dbReference>
<evidence type="ECO:0000256" key="1">
    <source>
        <dbReference type="ARBA" id="ARBA00022603"/>
    </source>
</evidence>
<keyword evidence="3" id="KW-0949">S-adenosyl-L-methionine</keyword>
<organism evidence="4 5">
    <name type="scientific">Kitasatospora cinereorecta</name>
    <dbReference type="NCBI Taxonomy" id="285560"/>
    <lineage>
        <taxon>Bacteria</taxon>
        <taxon>Bacillati</taxon>
        <taxon>Actinomycetota</taxon>
        <taxon>Actinomycetes</taxon>
        <taxon>Kitasatosporales</taxon>
        <taxon>Streptomycetaceae</taxon>
        <taxon>Kitasatospora</taxon>
    </lineage>
</organism>
<keyword evidence="1 4" id="KW-0489">Methyltransferase</keyword>
<dbReference type="SUPFAM" id="SSF53335">
    <property type="entry name" value="S-adenosyl-L-methionine-dependent methyltransferases"/>
    <property type="match status" value="1"/>
</dbReference>
<keyword evidence="2 4" id="KW-0808">Transferase</keyword>
<proteinExistence type="predicted"/>
<dbReference type="GO" id="GO:0032259">
    <property type="term" value="P:methylation"/>
    <property type="evidence" value="ECO:0007669"/>
    <property type="project" value="UniProtKB-KW"/>
</dbReference>
<dbReference type="InterPro" id="IPR029063">
    <property type="entry name" value="SAM-dependent_MTases_sf"/>
</dbReference>
<evidence type="ECO:0000313" key="5">
    <source>
        <dbReference type="Proteomes" id="UP001596066"/>
    </source>
</evidence>
<evidence type="ECO:0000256" key="3">
    <source>
        <dbReference type="ARBA" id="ARBA00022691"/>
    </source>
</evidence>
<keyword evidence="5" id="KW-1185">Reference proteome</keyword>
<dbReference type="PROSITE" id="PS51682">
    <property type="entry name" value="SAM_OMT_I"/>
    <property type="match status" value="1"/>
</dbReference>
<dbReference type="Gene3D" id="3.40.50.150">
    <property type="entry name" value="Vaccinia Virus protein VP39"/>
    <property type="match status" value="1"/>
</dbReference>
<reference evidence="5" key="1">
    <citation type="journal article" date="2019" name="Int. J. Syst. Evol. Microbiol.">
        <title>The Global Catalogue of Microorganisms (GCM) 10K type strain sequencing project: providing services to taxonomists for standard genome sequencing and annotation.</title>
        <authorList>
            <consortium name="The Broad Institute Genomics Platform"/>
            <consortium name="The Broad Institute Genome Sequencing Center for Infectious Disease"/>
            <person name="Wu L."/>
            <person name="Ma J."/>
        </authorList>
    </citation>
    <scope>NUCLEOTIDE SEQUENCE [LARGE SCALE GENOMIC DNA]</scope>
    <source>
        <strain evidence="5">CGMCC 4.1622</strain>
    </source>
</reference>
<evidence type="ECO:0000256" key="2">
    <source>
        <dbReference type="ARBA" id="ARBA00022679"/>
    </source>
</evidence>
<dbReference type="Proteomes" id="UP001596066">
    <property type="component" value="Unassembled WGS sequence"/>
</dbReference>
<dbReference type="PANTHER" id="PTHR43836:SF2">
    <property type="entry name" value="CATECHOL O-METHYLTRANSFERASE 1-RELATED"/>
    <property type="match status" value="1"/>
</dbReference>
<evidence type="ECO:0000313" key="4">
    <source>
        <dbReference type="EMBL" id="MFC5642410.1"/>
    </source>
</evidence>
<dbReference type="RefSeq" id="WP_346140691.1">
    <property type="nucleotide sequence ID" value="NZ_BAAAUA010000002.1"/>
</dbReference>
<dbReference type="PANTHER" id="PTHR43836">
    <property type="entry name" value="CATECHOL O-METHYLTRANSFERASE 1-RELATED"/>
    <property type="match status" value="1"/>
</dbReference>
<comment type="caution">
    <text evidence="4">The sequence shown here is derived from an EMBL/GenBank/DDBJ whole genome shotgun (WGS) entry which is preliminary data.</text>
</comment>
<accession>A0ABW0VAS0</accession>
<sequence length="218" mass="23554">MTTAPSPAGYVRSVLGPRDPVLDTVLRRSLLDDRMPTIQVDDNAGRVLQILTLLRRPRHVVEIGTLFGYSTIHLARGLPEGGRITTLEIDPAAAEVARRNLDEAGVSDRVDIVVGDAADHLATLAPASVGLVFIDGDKKSYPQYLKHCYPLLEPGGLLIADDAFAHGDFSPEQADGADPDREAHAIRTYARAVGRSPNLFSAFVGTEHGLLVSVKEQW</sequence>